<dbReference type="EMBL" id="QRHJ01000012">
    <property type="protein sequence ID" value="RHF76521.1"/>
    <property type="molecule type" value="Genomic_DNA"/>
</dbReference>
<evidence type="ECO:0000313" key="3">
    <source>
        <dbReference type="EMBL" id="RHC32654.1"/>
    </source>
</evidence>
<dbReference type="EC" id="4.99.1.3" evidence="2"/>
<proteinExistence type="predicted"/>
<dbReference type="RefSeq" id="WP_060385977.1">
    <property type="nucleotide sequence ID" value="NZ_BAABYC010000001.1"/>
</dbReference>
<dbReference type="Proteomes" id="UP000285305">
    <property type="component" value="Unassembled WGS sequence"/>
</dbReference>
<dbReference type="InterPro" id="IPR010388">
    <property type="entry name" value="Anaerobic_Co-chelatase"/>
</dbReference>
<name>A0A108T733_BACSE</name>
<evidence type="ECO:0000256" key="1">
    <source>
        <dbReference type="SAM" id="SignalP"/>
    </source>
</evidence>
<evidence type="ECO:0000313" key="7">
    <source>
        <dbReference type="Proteomes" id="UP000285305"/>
    </source>
</evidence>
<reference evidence="6 7" key="3">
    <citation type="submission" date="2018-08" db="EMBL/GenBank/DDBJ databases">
        <title>A genome reference for cultivated species of the human gut microbiota.</title>
        <authorList>
            <person name="Zou Y."/>
            <person name="Xue W."/>
            <person name="Luo G."/>
        </authorList>
    </citation>
    <scope>NUCLEOTIDE SEQUENCE [LARGE SCALE GENOMIC DNA]</scope>
    <source>
        <strain evidence="4 6">AM25-16</strain>
        <strain evidence="3 7">AM36-9BH</strain>
    </source>
</reference>
<dbReference type="Pfam" id="PF06180">
    <property type="entry name" value="CbiK"/>
    <property type="match status" value="2"/>
</dbReference>
<dbReference type="AlphaFoldDB" id="A0A108T733"/>
<dbReference type="PATRIC" id="fig|46506.5.peg.2205"/>
<keyword evidence="1" id="KW-0732">Signal</keyword>
<dbReference type="GO" id="GO:0019251">
    <property type="term" value="P:anaerobic cobalamin biosynthetic process"/>
    <property type="evidence" value="ECO:0007669"/>
    <property type="project" value="InterPro"/>
</dbReference>
<reference evidence="2 5" key="1">
    <citation type="journal article" date="2016" name="BMC Genomics">
        <title>Type VI secretion systems of human gut Bacteroidales segregate into three genetic architectures, two of which are contained on mobile genetic elements.</title>
        <authorList>
            <person name="Coyne M.J."/>
            <person name="Roelofs K.G."/>
            <person name="Comstock L.E."/>
        </authorList>
    </citation>
    <scope>NUCLEOTIDE SEQUENCE [LARGE SCALE GENOMIC DNA]</scope>
    <source>
        <strain evidence="2 5">CL09T03C01</strain>
    </source>
</reference>
<evidence type="ECO:0000313" key="2">
    <source>
        <dbReference type="EMBL" id="KWR54525.1"/>
    </source>
</evidence>
<dbReference type="Gene3D" id="3.40.50.1400">
    <property type="match status" value="2"/>
</dbReference>
<keyword evidence="5" id="KW-1185">Reference proteome</keyword>
<organism evidence="2 5">
    <name type="scientific">Bacteroides stercoris</name>
    <dbReference type="NCBI Taxonomy" id="46506"/>
    <lineage>
        <taxon>Bacteria</taxon>
        <taxon>Pseudomonadati</taxon>
        <taxon>Bacteroidota</taxon>
        <taxon>Bacteroidia</taxon>
        <taxon>Bacteroidales</taxon>
        <taxon>Bacteroidaceae</taxon>
        <taxon>Bacteroides</taxon>
    </lineage>
</organism>
<evidence type="ECO:0000313" key="6">
    <source>
        <dbReference type="Proteomes" id="UP000283762"/>
    </source>
</evidence>
<gene>
    <name evidence="2" type="primary">cbiKp</name>
    <name evidence="2" type="ORF">AA415_02059</name>
    <name evidence="4" type="ORF">DW668_06120</name>
    <name evidence="3" type="ORF">DW853_03515</name>
</gene>
<dbReference type="EMBL" id="QSHQ01000004">
    <property type="protein sequence ID" value="RHC32654.1"/>
    <property type="molecule type" value="Genomic_DNA"/>
</dbReference>
<keyword evidence="2" id="KW-0456">Lyase</keyword>
<dbReference type="Proteomes" id="UP000283762">
    <property type="component" value="Unassembled WGS sequence"/>
</dbReference>
<comment type="caution">
    <text evidence="2">The sequence shown here is derived from an EMBL/GenBank/DDBJ whole genome shotgun (WGS) entry which is preliminary data.</text>
</comment>
<dbReference type="Proteomes" id="UP000056419">
    <property type="component" value="Unassembled WGS sequence"/>
</dbReference>
<evidence type="ECO:0000313" key="4">
    <source>
        <dbReference type="EMBL" id="RHF76521.1"/>
    </source>
</evidence>
<dbReference type="PROSITE" id="PS51257">
    <property type="entry name" value="PROKAR_LIPOPROTEIN"/>
    <property type="match status" value="1"/>
</dbReference>
<sequence length="399" mass="44882" precursor="true">MKNFKFYLMAALVAATTCTGFTSCSDDDDAESTVNPATRVVAETKKYDTAILLCTFGSTYNESLDVYNEIIADFRKQFPQTDIYMSFTSRTCIGRAEASTGEARYKLDQWLKAIGDAGYTRVAVQSLHVIPGEEYLSLMNTDIKKNFMIDWYPHIDVLKGANLLSTDDDTDEVAQVLYNHYKDKLAEKKNIVLLMGHGNPDVNYNANTKYSEVQTALHTLATNKNIFVGTVDYGEMLFWPKEEEEKAADRIPVVPAAQMIANYPGCIYSQVMKYCQDNNLEPNEVNVHLAPFMSIAGDHAHNDLWGIEAIAENKGLDKVELNTNEYSWRERLEKAGFKVDRTFEAHPVGQADADHGIKDGCGIKALGSYPEIRTIWVNHLKEQWDADAWENGEGYQPEA</sequence>
<accession>A0A108T733</accession>
<dbReference type="EMBL" id="LRGC01000008">
    <property type="protein sequence ID" value="KWR54525.1"/>
    <property type="molecule type" value="Genomic_DNA"/>
</dbReference>
<protein>
    <submittedName>
        <fullName evidence="2">CbiKP-like sirohydrochlorin cobaltochelatase</fullName>
        <ecNumber evidence="2">4.99.1.3</ecNumber>
    </submittedName>
    <submittedName>
        <fullName evidence="3">Heme-binding protein</fullName>
    </submittedName>
</protein>
<evidence type="ECO:0000313" key="5">
    <source>
        <dbReference type="Proteomes" id="UP000056419"/>
    </source>
</evidence>
<dbReference type="GO" id="GO:0016852">
    <property type="term" value="F:sirohydrochlorin cobaltochelatase activity"/>
    <property type="evidence" value="ECO:0007669"/>
    <property type="project" value="UniProtKB-EC"/>
</dbReference>
<feature type="chain" id="PRO_5036003833" evidence="1">
    <location>
        <begin position="26"/>
        <end position="399"/>
    </location>
</feature>
<reference evidence="2" key="2">
    <citation type="submission" date="2016-01" db="EMBL/GenBank/DDBJ databases">
        <authorList>
            <person name="McClelland M."/>
            <person name="Jain A."/>
            <person name="Saraogi P."/>
            <person name="Mendelson R."/>
            <person name="Westerman R."/>
            <person name="SanMiguel P."/>
            <person name="Csonka L."/>
        </authorList>
    </citation>
    <scope>NUCLEOTIDE SEQUENCE</scope>
    <source>
        <strain evidence="2">CL09T03C01</strain>
    </source>
</reference>
<dbReference type="SUPFAM" id="SSF53800">
    <property type="entry name" value="Chelatase"/>
    <property type="match status" value="1"/>
</dbReference>
<dbReference type="STRING" id="46506.AA415_02059"/>
<feature type="signal peptide" evidence="1">
    <location>
        <begin position="1"/>
        <end position="25"/>
    </location>
</feature>